<proteinExistence type="predicted"/>
<dbReference type="GO" id="GO:0016787">
    <property type="term" value="F:hydrolase activity"/>
    <property type="evidence" value="ECO:0007669"/>
    <property type="project" value="UniProtKB-KW"/>
</dbReference>
<dbReference type="FunFam" id="3.10.20.370:FF:000001">
    <property type="entry name" value="Retrovirus-related Pol polyprotein from transposon 17.6-like protein"/>
    <property type="match status" value="1"/>
</dbReference>
<sequence>MTQTPLNEHCSAILLNNLPEKLGDPGNFLILCDFPGMAECLALADLGASINLMTLSVWKRLYLPDLTHTCMTLELTDCSISRPVGVAEDVYVKVGSFHFPADFVVVDFDADLRVPLILRRSFLKTGRAFIYVFEVDEPPAVELKDLPTHLEYAFLEGDDKLPIIIAKDLSVEEKAALITVLKSHKRAITWKLYDIKGIDPEFYTHKILMEEDFEPADKSHFMVKEGIVIGHKISKQGIEVDKAKVDVITKLPHPTTVKGIKSFLGHAGFYHRVIKDSSKIARPMTRLLEKDTPLIFSQECVEAFQTLRRKLTKAPILISLDCDMPFELMCDASDFAIGAVLGKRQYKHFRPIHYASKTMTEAESNYTTTEKEMLAVVYAFEKFRSYLIMNKSIMYTDHFALKYLFAKNDLKARLLQWVINEFDKAPYYPGFHDDHHDNPLLTKKTKSEPIIWDIKDEKKDYDDSLSQATNDRDLEGVFQEMGFLLKEVIDSCRTPTPMAESEGKDDYNDDTKTSVFKLYQRGDHKDAYLKEQTGMRCHLCGAVLVESKYVIPKLANIKPDKSEARSYRQLPTSTNLNFKDSNCKYFEICKQTRGTVRELIPTRLREHMYPHKHEGFNFLWENLAGTAELLGLQKLDKPSSGGCIISHGPGTGKTLLTIVFIQSFLDRFLFFLGPESSGDGGGVLPSGFEGLAGENEGKNRQNSFGGKHCAWHSVLNRECDRDNRYAIYTFGPCAKIKKWKVIVMATELQVENEKVFKNITDVLAQAVCLEEKVKHMLSCKVQMYEFEDVVRMSEDLSAVIQTIDAVKGALSVAKSWLTKSKPFLASNLGLMPVSNSLLRVDTLKNLVSESKSLKFPVEERSLLKDVLASFMQWETNAYSALDDPESLLNILDVSDEISSDLIFQITNHVATMESITKDKFIHHYDSLVLVKDILYADGITFSNGLASMEYSVPSTLPVTFMDATERNHAPLQRCELIRVKMMKS</sequence>
<evidence type="ECO:0000256" key="3">
    <source>
        <dbReference type="ARBA" id="ARBA00022722"/>
    </source>
</evidence>
<evidence type="ECO:0000256" key="2">
    <source>
        <dbReference type="ARBA" id="ARBA00022695"/>
    </source>
</evidence>
<dbReference type="InterPro" id="IPR021109">
    <property type="entry name" value="Peptidase_aspartic_dom_sf"/>
</dbReference>
<dbReference type="Gene3D" id="2.40.70.10">
    <property type="entry name" value="Acid Proteases"/>
    <property type="match status" value="1"/>
</dbReference>
<dbReference type="InterPro" id="IPR041577">
    <property type="entry name" value="RT_RNaseH_2"/>
</dbReference>
<dbReference type="SUPFAM" id="SSF56672">
    <property type="entry name" value="DNA/RNA polymerases"/>
    <property type="match status" value="1"/>
</dbReference>
<dbReference type="Gene3D" id="3.40.50.10810">
    <property type="entry name" value="Tandem AAA-ATPase domain"/>
    <property type="match status" value="1"/>
</dbReference>
<keyword evidence="3" id="KW-0540">Nuclease</keyword>
<accession>A0A699HCR4</accession>
<evidence type="ECO:0000259" key="7">
    <source>
        <dbReference type="Pfam" id="PF17919"/>
    </source>
</evidence>
<keyword evidence="4" id="KW-0255">Endonuclease</keyword>
<reference evidence="8" key="1">
    <citation type="journal article" date="2019" name="Sci. Rep.">
        <title>Draft genome of Tanacetum cinerariifolium, the natural source of mosquito coil.</title>
        <authorList>
            <person name="Yamashiro T."/>
            <person name="Shiraishi A."/>
            <person name="Satake H."/>
            <person name="Nakayama K."/>
        </authorList>
    </citation>
    <scope>NUCLEOTIDE SEQUENCE</scope>
</reference>
<keyword evidence="2" id="KW-0548">Nucleotidyltransferase</keyword>
<dbReference type="InterPro" id="IPR043128">
    <property type="entry name" value="Rev_trsase/Diguanyl_cyclase"/>
</dbReference>
<dbReference type="EMBL" id="BKCJ010133685">
    <property type="protein sequence ID" value="GEX84176.1"/>
    <property type="molecule type" value="Genomic_DNA"/>
</dbReference>
<evidence type="ECO:0000256" key="1">
    <source>
        <dbReference type="ARBA" id="ARBA00022679"/>
    </source>
</evidence>
<gene>
    <name evidence="8" type="ORF">Tci_356151</name>
</gene>
<keyword evidence="1" id="KW-0808">Transferase</keyword>
<dbReference type="InterPro" id="IPR050951">
    <property type="entry name" value="Retrovirus_Pol_polyprotein"/>
</dbReference>
<evidence type="ECO:0000256" key="4">
    <source>
        <dbReference type="ARBA" id="ARBA00022759"/>
    </source>
</evidence>
<organism evidence="8">
    <name type="scientific">Tanacetum cinerariifolium</name>
    <name type="common">Dalmatian daisy</name>
    <name type="synonym">Chrysanthemum cinerariifolium</name>
    <dbReference type="NCBI Taxonomy" id="118510"/>
    <lineage>
        <taxon>Eukaryota</taxon>
        <taxon>Viridiplantae</taxon>
        <taxon>Streptophyta</taxon>
        <taxon>Embryophyta</taxon>
        <taxon>Tracheophyta</taxon>
        <taxon>Spermatophyta</taxon>
        <taxon>Magnoliopsida</taxon>
        <taxon>eudicotyledons</taxon>
        <taxon>Gunneridae</taxon>
        <taxon>Pentapetalae</taxon>
        <taxon>asterids</taxon>
        <taxon>campanulids</taxon>
        <taxon>Asterales</taxon>
        <taxon>Asteraceae</taxon>
        <taxon>Asteroideae</taxon>
        <taxon>Anthemideae</taxon>
        <taxon>Anthemidinae</taxon>
        <taxon>Tanacetum</taxon>
    </lineage>
</organism>
<feature type="domain" description="Reverse transcriptase/retrotransposon-derived protein RNase H-like" evidence="7">
    <location>
        <begin position="297"/>
        <end position="391"/>
    </location>
</feature>
<dbReference type="CDD" id="cd00303">
    <property type="entry name" value="retropepsin_like"/>
    <property type="match status" value="1"/>
</dbReference>
<dbReference type="Gene3D" id="3.30.70.270">
    <property type="match status" value="1"/>
</dbReference>
<dbReference type="PANTHER" id="PTHR37984">
    <property type="entry name" value="PROTEIN CBG26694"/>
    <property type="match status" value="1"/>
</dbReference>
<dbReference type="AlphaFoldDB" id="A0A699HCR4"/>
<evidence type="ECO:0000256" key="5">
    <source>
        <dbReference type="ARBA" id="ARBA00023268"/>
    </source>
</evidence>
<dbReference type="InterPro" id="IPR013637">
    <property type="entry name" value="Lys_sp_deMease-like_dom"/>
</dbReference>
<dbReference type="GO" id="GO:0004519">
    <property type="term" value="F:endonuclease activity"/>
    <property type="evidence" value="ECO:0007669"/>
    <property type="project" value="UniProtKB-KW"/>
</dbReference>
<dbReference type="Pfam" id="PF17919">
    <property type="entry name" value="RT_RNaseH_2"/>
    <property type="match status" value="1"/>
</dbReference>
<keyword evidence="4" id="KW-0378">Hydrolase</keyword>
<dbReference type="InterPro" id="IPR043502">
    <property type="entry name" value="DNA/RNA_pol_sf"/>
</dbReference>
<feature type="domain" description="Lysine-specific demethylase-like" evidence="6">
    <location>
        <begin position="742"/>
        <end position="891"/>
    </location>
</feature>
<evidence type="ECO:0000313" key="8">
    <source>
        <dbReference type="EMBL" id="GEX84176.1"/>
    </source>
</evidence>
<keyword evidence="5" id="KW-0511">Multifunctional enzyme</keyword>
<dbReference type="CDD" id="cd09274">
    <property type="entry name" value="RNase_HI_RT_Ty3"/>
    <property type="match status" value="1"/>
</dbReference>
<protein>
    <submittedName>
        <fullName evidence="8">Reverse transcriptase domain-containing protein</fullName>
    </submittedName>
</protein>
<dbReference type="GO" id="GO:0003964">
    <property type="term" value="F:RNA-directed DNA polymerase activity"/>
    <property type="evidence" value="ECO:0007669"/>
    <property type="project" value="UniProtKB-KW"/>
</dbReference>
<evidence type="ECO:0000259" key="6">
    <source>
        <dbReference type="Pfam" id="PF08429"/>
    </source>
</evidence>
<dbReference type="PANTHER" id="PTHR37984:SF5">
    <property type="entry name" value="PROTEIN NYNRIN-LIKE"/>
    <property type="match status" value="1"/>
</dbReference>
<dbReference type="InterPro" id="IPR038718">
    <property type="entry name" value="SNF2-like_sf"/>
</dbReference>
<dbReference type="FunFam" id="3.30.70.270:FF:000020">
    <property type="entry name" value="Transposon Tf2-6 polyprotein-like Protein"/>
    <property type="match status" value="1"/>
</dbReference>
<dbReference type="Pfam" id="PF08429">
    <property type="entry name" value="PLU-1"/>
    <property type="match status" value="1"/>
</dbReference>
<comment type="caution">
    <text evidence="8">The sequence shown here is derived from an EMBL/GenBank/DDBJ whole genome shotgun (WGS) entry which is preliminary data.</text>
</comment>
<keyword evidence="8" id="KW-0695">RNA-directed DNA polymerase</keyword>
<name>A0A699HCR4_TANCI</name>